<accession>A0A0C9UJL2</accession>
<dbReference type="HOGENOM" id="CLU_037356_1_0_1"/>
<dbReference type="EMBL" id="KN837193">
    <property type="protein sequence ID" value="KIJ35064.1"/>
    <property type="molecule type" value="Genomic_DNA"/>
</dbReference>
<gene>
    <name evidence="2" type="ORF">M422DRAFT_262827</name>
</gene>
<dbReference type="AlphaFoldDB" id="A0A0C9UJL2"/>
<reference evidence="2 3" key="1">
    <citation type="submission" date="2014-06" db="EMBL/GenBank/DDBJ databases">
        <title>Evolutionary Origins and Diversification of the Mycorrhizal Mutualists.</title>
        <authorList>
            <consortium name="DOE Joint Genome Institute"/>
            <consortium name="Mycorrhizal Genomics Consortium"/>
            <person name="Kohler A."/>
            <person name="Kuo A."/>
            <person name="Nagy L.G."/>
            <person name="Floudas D."/>
            <person name="Copeland A."/>
            <person name="Barry K.W."/>
            <person name="Cichocki N."/>
            <person name="Veneault-Fourrey C."/>
            <person name="LaButti K."/>
            <person name="Lindquist E.A."/>
            <person name="Lipzen A."/>
            <person name="Lundell T."/>
            <person name="Morin E."/>
            <person name="Murat C."/>
            <person name="Riley R."/>
            <person name="Ohm R."/>
            <person name="Sun H."/>
            <person name="Tunlid A."/>
            <person name="Henrissat B."/>
            <person name="Grigoriev I.V."/>
            <person name="Hibbett D.S."/>
            <person name="Martin F."/>
        </authorList>
    </citation>
    <scope>NUCLEOTIDE SEQUENCE [LARGE SCALE GENOMIC DNA]</scope>
    <source>
        <strain evidence="2 3">SS14</strain>
    </source>
</reference>
<keyword evidence="3" id="KW-1185">Reference proteome</keyword>
<evidence type="ECO:0000256" key="1">
    <source>
        <dbReference type="SAM" id="MobiDB-lite"/>
    </source>
</evidence>
<organism evidence="2 3">
    <name type="scientific">Sphaerobolus stellatus (strain SS14)</name>
    <dbReference type="NCBI Taxonomy" id="990650"/>
    <lineage>
        <taxon>Eukaryota</taxon>
        <taxon>Fungi</taxon>
        <taxon>Dikarya</taxon>
        <taxon>Basidiomycota</taxon>
        <taxon>Agaricomycotina</taxon>
        <taxon>Agaricomycetes</taxon>
        <taxon>Phallomycetidae</taxon>
        <taxon>Geastrales</taxon>
        <taxon>Sphaerobolaceae</taxon>
        <taxon>Sphaerobolus</taxon>
    </lineage>
</organism>
<evidence type="ECO:0000313" key="2">
    <source>
        <dbReference type="EMBL" id="KIJ35064.1"/>
    </source>
</evidence>
<dbReference type="Proteomes" id="UP000054279">
    <property type="component" value="Unassembled WGS sequence"/>
</dbReference>
<feature type="region of interest" description="Disordered" evidence="1">
    <location>
        <begin position="179"/>
        <end position="232"/>
    </location>
</feature>
<evidence type="ECO:0000313" key="3">
    <source>
        <dbReference type="Proteomes" id="UP000054279"/>
    </source>
</evidence>
<sequence>MSVPIAIRDNSDGYFLEEDIDVAAWISKISADISCPTFMNQMKAIFGSRVNFDMAFSRFSKDLLRADHEATMWITDSAMPLRIGTTIAKGRTSKSQNNTSEKLPKGPDFLALVLEHCSLTREQIYTRIIPYMIWHEEKRSCSSAGSERAAYMHLNQRPPAPNKAKRLVTGSLQSHISEHAATPAKTVLPYEEAPPSSNPDVEMDVSAVAENSSTLPDESTMYVDPELEDLYA</sequence>
<proteinExistence type="predicted"/>
<name>A0A0C9UJL2_SPHS4</name>
<protein>
    <submittedName>
        <fullName evidence="2">Uncharacterized protein</fullName>
    </submittedName>
</protein>